<dbReference type="InterPro" id="IPR047684">
    <property type="entry name" value="Por_som-like"/>
</dbReference>
<dbReference type="KEGG" id="mic:Mic7113_3352"/>
<keyword evidence="5" id="KW-1185">Reference proteome</keyword>
<dbReference type="InterPro" id="IPR051465">
    <property type="entry name" value="Cell_Envelope_Struct_Comp"/>
</dbReference>
<dbReference type="PROSITE" id="PS51272">
    <property type="entry name" value="SLH"/>
    <property type="match status" value="1"/>
</dbReference>
<dbReference type="GO" id="GO:0008643">
    <property type="term" value="P:carbohydrate transport"/>
    <property type="evidence" value="ECO:0007669"/>
    <property type="project" value="InterPro"/>
</dbReference>
<dbReference type="PANTHER" id="PTHR43308">
    <property type="entry name" value="OUTER MEMBRANE PROTEIN ALPHA-RELATED"/>
    <property type="match status" value="1"/>
</dbReference>
<protein>
    <submittedName>
        <fullName evidence="4">Putative S-layer protein</fullName>
    </submittedName>
</protein>
<dbReference type="eggNOG" id="COG3659">
    <property type="taxonomic scope" value="Bacteria"/>
</dbReference>
<evidence type="ECO:0000313" key="5">
    <source>
        <dbReference type="Proteomes" id="UP000010471"/>
    </source>
</evidence>
<dbReference type="InterPro" id="IPR001119">
    <property type="entry name" value="SLH_dom"/>
</dbReference>
<dbReference type="Proteomes" id="UP000010471">
    <property type="component" value="Chromosome"/>
</dbReference>
<evidence type="ECO:0000313" key="4">
    <source>
        <dbReference type="EMBL" id="AFZ19084.1"/>
    </source>
</evidence>
<evidence type="ECO:0000256" key="1">
    <source>
        <dbReference type="ARBA" id="ARBA00008769"/>
    </source>
</evidence>
<feature type="domain" description="SLH" evidence="3">
    <location>
        <begin position="193"/>
        <end position="257"/>
    </location>
</feature>
<reference evidence="4 5" key="1">
    <citation type="submission" date="2012-06" db="EMBL/GenBank/DDBJ databases">
        <title>Finished chromosome of genome of Microcoleus sp. PCC 7113.</title>
        <authorList>
            <consortium name="US DOE Joint Genome Institute"/>
            <person name="Gugger M."/>
            <person name="Coursin T."/>
            <person name="Rippka R."/>
            <person name="Tandeau De Marsac N."/>
            <person name="Huntemann M."/>
            <person name="Wei C.-L."/>
            <person name="Han J."/>
            <person name="Detter J.C."/>
            <person name="Han C."/>
            <person name="Tapia R."/>
            <person name="Chen A."/>
            <person name="Kyrpides N."/>
            <person name="Mavromatis K."/>
            <person name="Markowitz V."/>
            <person name="Szeto E."/>
            <person name="Ivanova N."/>
            <person name="Pagani I."/>
            <person name="Pati A."/>
            <person name="Goodwin L."/>
            <person name="Nordberg H.P."/>
            <person name="Cantor M.N."/>
            <person name="Hua S.X."/>
            <person name="Woyke T."/>
            <person name="Kerfeld C.A."/>
        </authorList>
    </citation>
    <scope>NUCLEOTIDE SEQUENCE [LARGE SCALE GENOMIC DNA]</scope>
    <source>
        <strain evidence="4 5">PCC 7113</strain>
    </source>
</reference>
<dbReference type="PATRIC" id="fig|1173027.3.peg.3691"/>
<dbReference type="InterPro" id="IPR038673">
    <property type="entry name" value="OprB_sf"/>
</dbReference>
<evidence type="ECO:0000259" key="3">
    <source>
        <dbReference type="PROSITE" id="PS51272"/>
    </source>
</evidence>
<dbReference type="EMBL" id="CP003630">
    <property type="protein sequence ID" value="AFZ19084.1"/>
    <property type="molecule type" value="Genomic_DNA"/>
</dbReference>
<dbReference type="HOGENOM" id="CLU_018575_1_0_3"/>
<dbReference type="NCBIfam" id="NF033921">
    <property type="entry name" value="por_somb"/>
    <property type="match status" value="1"/>
</dbReference>
<dbReference type="STRING" id="1173027.Mic7113_3352"/>
<dbReference type="AlphaFoldDB" id="K9WH50"/>
<evidence type="ECO:0000256" key="2">
    <source>
        <dbReference type="RuleBase" id="RU363072"/>
    </source>
</evidence>
<comment type="similarity">
    <text evidence="1 2">Belongs to the OprB family.</text>
</comment>
<gene>
    <name evidence="4" type="ORF">Mic7113_3352</name>
</gene>
<accession>K9WH50</accession>
<sequence length="717" mass="77286">MKDANTQKAWLSGSARFWMSLLVSSVMVYGLPLQATANQVPSKEAIAKVPPSPLSLEAPADVPSLAITDQTPSEVKFQDNSSSPLGWTGIDLESALSPLERTCYMSQRINSLADEPLNAECEVNKVTSIAELTSHTREINPNPVQDTVSIPPPIISQTNPVESFAEIPTLEVPSVAELSSGDGDSDSMSQVTNVTQLRDVSPGDWAFEALRSLVERYGCIAGYPDGTYRGNRATTRYEFAAGLNACLQQIERMMKTGGDGFVTRQDLETLQRLTEDFKTELASLGTRVDQVEGRVAYLEDHQFSTTTKLSGLAWFNMTGANAGRNVKVEAINAASPDVRFAGRGADGRPLVQEVGNPNITMSGLTWLTFNTSFTGKDLLVTQLAAGNALSPANQFASAGLFNTFGTPFLDQTAGPNNGFAEVVIHDLFYQFPVSNKIQLVVGPRVNWHRYFDNNAFTFFLTGGSTFNSNGTTVHDPIDRGSGVVALINLSKQFDLHVGYLGENNEFLPAAFGFNTSSNPSKGLFSGTNTITAELTYKPTPTANIRLIYSHNTLDNNGGVVSAEPIYGVADDGQGGRIKPATVNAFGVNFDWLLTSKFGIFGRYSYASTEIDPSTPGRSGGNINSQAFQFGLGFPDLGKPGALATLSFLVPFDVLSGRRFLVAGGGDGGTQYEFEATYHYPITNNIAIVPAFYWIGNANNFDSNPAIYVGNLRAQFSF</sequence>
<proteinExistence type="inferred from homology"/>
<dbReference type="Pfam" id="PF00395">
    <property type="entry name" value="SLH"/>
    <property type="match status" value="1"/>
</dbReference>
<dbReference type="GO" id="GO:0016020">
    <property type="term" value="C:membrane"/>
    <property type="evidence" value="ECO:0007669"/>
    <property type="project" value="InterPro"/>
</dbReference>
<dbReference type="GO" id="GO:0015288">
    <property type="term" value="F:porin activity"/>
    <property type="evidence" value="ECO:0007669"/>
    <property type="project" value="InterPro"/>
</dbReference>
<dbReference type="InterPro" id="IPR007049">
    <property type="entry name" value="Carb-sel_porin_OprB"/>
</dbReference>
<name>K9WH50_9CYAN</name>
<dbReference type="PANTHER" id="PTHR43308:SF1">
    <property type="entry name" value="OUTER MEMBRANE PROTEIN ALPHA"/>
    <property type="match status" value="1"/>
</dbReference>
<dbReference type="RefSeq" id="WP_015183227.1">
    <property type="nucleotide sequence ID" value="NC_019738.1"/>
</dbReference>
<dbReference type="Pfam" id="PF04966">
    <property type="entry name" value="OprB"/>
    <property type="match status" value="1"/>
</dbReference>
<organism evidence="4 5">
    <name type="scientific">Allocoleopsis franciscana PCC 7113</name>
    <dbReference type="NCBI Taxonomy" id="1173027"/>
    <lineage>
        <taxon>Bacteria</taxon>
        <taxon>Bacillati</taxon>
        <taxon>Cyanobacteriota</taxon>
        <taxon>Cyanophyceae</taxon>
        <taxon>Coleofasciculales</taxon>
        <taxon>Coleofasciculaceae</taxon>
        <taxon>Allocoleopsis</taxon>
        <taxon>Allocoleopsis franciscana</taxon>
    </lineage>
</organism>
<dbReference type="Gene3D" id="2.40.160.180">
    <property type="entry name" value="Carbohydrate-selective porin OprB"/>
    <property type="match status" value="1"/>
</dbReference>